<proteinExistence type="predicted"/>
<evidence type="ECO:0000313" key="1">
    <source>
        <dbReference type="EMBL" id="BCJ95494.1"/>
    </source>
</evidence>
<dbReference type="AlphaFoldDB" id="A0A6S6QXY0"/>
<dbReference type="RefSeq" id="WP_184094817.1">
    <property type="nucleotide sequence ID" value="NZ_AP023367.1"/>
</dbReference>
<organism evidence="1 2">
    <name type="scientific">Anaerocolumna cellulosilytica</name>
    <dbReference type="NCBI Taxonomy" id="433286"/>
    <lineage>
        <taxon>Bacteria</taxon>
        <taxon>Bacillati</taxon>
        <taxon>Bacillota</taxon>
        <taxon>Clostridia</taxon>
        <taxon>Lachnospirales</taxon>
        <taxon>Lachnospiraceae</taxon>
        <taxon>Anaerocolumna</taxon>
    </lineage>
</organism>
<keyword evidence="2" id="KW-1185">Reference proteome</keyword>
<dbReference type="Proteomes" id="UP000515561">
    <property type="component" value="Chromosome"/>
</dbReference>
<dbReference type="EMBL" id="AP023367">
    <property type="protein sequence ID" value="BCJ95494.1"/>
    <property type="molecule type" value="Genomic_DNA"/>
</dbReference>
<accession>A0A6S6QXY0</accession>
<protein>
    <submittedName>
        <fullName evidence="1">Uncharacterized protein</fullName>
    </submittedName>
</protein>
<reference evidence="1 2" key="1">
    <citation type="journal article" date="2016" name="Int. J. Syst. Evol. Microbiol.">
        <title>Descriptions of Anaerotaenia torta gen. nov., sp. nov. and Anaerocolumna cellulosilytica gen. nov., sp. nov. isolated from a methanogenic reactor of cattle waste.</title>
        <authorList>
            <person name="Uek A."/>
            <person name="Ohtaki Y."/>
            <person name="Kaku N."/>
            <person name="Ueki K."/>
        </authorList>
    </citation>
    <scope>NUCLEOTIDE SEQUENCE [LARGE SCALE GENOMIC DNA]</scope>
    <source>
        <strain evidence="1 2">SN021</strain>
    </source>
</reference>
<sequence length="113" mass="12974">MQILDLQSDEVVIKEIKGDYWAGSLMYKQIRGVYLLTSKRFAFRAMTILGAAKHNYMEIDLSDIISVDKCMIGPYLFRFLPTGLRLTMRDGSKHRVSILSRGKLLEELTSRIS</sequence>
<evidence type="ECO:0000313" key="2">
    <source>
        <dbReference type="Proteomes" id="UP000515561"/>
    </source>
</evidence>
<dbReference type="KEGG" id="acel:acsn021_30630"/>
<gene>
    <name evidence="1" type="ORF">acsn021_30630</name>
</gene>
<name>A0A6S6QXY0_9FIRM</name>